<evidence type="ECO:0000313" key="2">
    <source>
        <dbReference type="Proteomes" id="UP000294513"/>
    </source>
</evidence>
<comment type="caution">
    <text evidence="1">The sequence shown here is derived from an EMBL/GenBank/DDBJ whole genome shotgun (WGS) entry which is preliminary data.</text>
</comment>
<name>A0A4R5AYJ7_9ACTN</name>
<evidence type="ECO:0000313" key="1">
    <source>
        <dbReference type="EMBL" id="TDD77705.1"/>
    </source>
</evidence>
<proteinExistence type="predicted"/>
<dbReference type="Proteomes" id="UP000294513">
    <property type="component" value="Unassembled WGS sequence"/>
</dbReference>
<protein>
    <submittedName>
        <fullName evidence="1">Uncharacterized protein</fullName>
    </submittedName>
</protein>
<gene>
    <name evidence="1" type="ORF">E1298_29695</name>
</gene>
<dbReference type="RefSeq" id="WP_131899055.1">
    <property type="nucleotide sequence ID" value="NZ_SMKU01000199.1"/>
</dbReference>
<reference evidence="1 2" key="1">
    <citation type="submission" date="2019-03" db="EMBL/GenBank/DDBJ databases">
        <title>Draft genome sequences of novel Actinobacteria.</title>
        <authorList>
            <person name="Sahin N."/>
            <person name="Ay H."/>
            <person name="Saygin H."/>
        </authorList>
    </citation>
    <scope>NUCLEOTIDE SEQUENCE [LARGE SCALE GENOMIC DNA]</scope>
    <source>
        <strain evidence="1 2">H3C3</strain>
    </source>
</reference>
<dbReference type="AlphaFoldDB" id="A0A4R5AYJ7"/>
<sequence length="184" mass="20304">MTDRTTTRYPLDLRVDSVITAYPDPRDADRYGKPGAWTVTTEPVQFDSWVRVDYRDGIDTGTWVLPIEVTVTVELSDGELLAAGAQLVGTLAATTLPEMWEWEIRRDGVRGFLHHARTVDQASEDLAAWGEYLGRPQIEREDTDHGYTRMSVSAVVEGVPVEIRASFPTPADAGADAAGEQVRA</sequence>
<keyword evidence="2" id="KW-1185">Reference proteome</keyword>
<organism evidence="1 2">
    <name type="scientific">Actinomadura rubrisoli</name>
    <dbReference type="NCBI Taxonomy" id="2530368"/>
    <lineage>
        <taxon>Bacteria</taxon>
        <taxon>Bacillati</taxon>
        <taxon>Actinomycetota</taxon>
        <taxon>Actinomycetes</taxon>
        <taxon>Streptosporangiales</taxon>
        <taxon>Thermomonosporaceae</taxon>
        <taxon>Actinomadura</taxon>
    </lineage>
</organism>
<accession>A0A4R5AYJ7</accession>
<dbReference type="EMBL" id="SMKU01000199">
    <property type="protein sequence ID" value="TDD77705.1"/>
    <property type="molecule type" value="Genomic_DNA"/>
</dbReference>